<gene>
    <name evidence="2" type="ORF">G3574_15910</name>
</gene>
<organism evidence="2 3">
    <name type="scientific">Noviherbaspirillum galbum</name>
    <dbReference type="NCBI Taxonomy" id="2709383"/>
    <lineage>
        <taxon>Bacteria</taxon>
        <taxon>Pseudomonadati</taxon>
        <taxon>Pseudomonadota</taxon>
        <taxon>Betaproteobacteria</taxon>
        <taxon>Burkholderiales</taxon>
        <taxon>Oxalobacteraceae</taxon>
        <taxon>Noviherbaspirillum</taxon>
    </lineage>
</organism>
<accession>A0A6B3SP99</accession>
<reference evidence="2 3" key="1">
    <citation type="submission" date="2020-02" db="EMBL/GenBank/DDBJ databases">
        <authorList>
            <person name="Kim M.K."/>
        </authorList>
    </citation>
    <scope>NUCLEOTIDE SEQUENCE [LARGE SCALE GENOMIC DNA]</scope>
    <source>
        <strain evidence="2 3">17J57-3</strain>
    </source>
</reference>
<comment type="caution">
    <text evidence="2">The sequence shown here is derived from an EMBL/GenBank/DDBJ whole genome shotgun (WGS) entry which is preliminary data.</text>
</comment>
<dbReference type="AlphaFoldDB" id="A0A6B3SP99"/>
<dbReference type="RefSeq" id="WP_163965070.1">
    <property type="nucleotide sequence ID" value="NZ_JAAIVB010000052.1"/>
</dbReference>
<keyword evidence="3" id="KW-1185">Reference proteome</keyword>
<dbReference type="EMBL" id="JAAIVB010000052">
    <property type="protein sequence ID" value="NEX62573.1"/>
    <property type="molecule type" value="Genomic_DNA"/>
</dbReference>
<evidence type="ECO:0000313" key="3">
    <source>
        <dbReference type="Proteomes" id="UP000482155"/>
    </source>
</evidence>
<feature type="compositionally biased region" description="Low complexity" evidence="1">
    <location>
        <begin position="28"/>
        <end position="40"/>
    </location>
</feature>
<proteinExistence type="predicted"/>
<dbReference type="Proteomes" id="UP000482155">
    <property type="component" value="Unassembled WGS sequence"/>
</dbReference>
<evidence type="ECO:0000313" key="2">
    <source>
        <dbReference type="EMBL" id="NEX62573.1"/>
    </source>
</evidence>
<sequence>MAYLAIAAGLALAGVLFLLKRSDGAGDAPAKASAPQTAAPNTILTWTPPPLPSQPVMPATPEPAQEASTEGSQDPTRDLSFYVARGEKPTMPEVIDRLHQEGIYSGLGAFNPPGFRPPLVGLAVPEDFVLPPGYVRHYQATDDGQRIEAILMYSPDYQFVDAANQPVAIPKDRVVPPEHAPPGMPIRRIAVPAPTEPR</sequence>
<feature type="region of interest" description="Disordered" evidence="1">
    <location>
        <begin position="26"/>
        <end position="76"/>
    </location>
</feature>
<name>A0A6B3SP99_9BURK</name>
<protein>
    <submittedName>
        <fullName evidence="2">Uncharacterized protein</fullName>
    </submittedName>
</protein>
<feature type="region of interest" description="Disordered" evidence="1">
    <location>
        <begin position="174"/>
        <end position="198"/>
    </location>
</feature>
<feature type="compositionally biased region" description="Pro residues" evidence="1">
    <location>
        <begin position="47"/>
        <end position="61"/>
    </location>
</feature>
<evidence type="ECO:0000256" key="1">
    <source>
        <dbReference type="SAM" id="MobiDB-lite"/>
    </source>
</evidence>